<dbReference type="InterPro" id="IPR007123">
    <property type="entry name" value="Gelsolin-like_dom"/>
</dbReference>
<evidence type="ECO:0000256" key="23">
    <source>
        <dbReference type="ARBA" id="ARBA00025471"/>
    </source>
</evidence>
<keyword evidence="18" id="KW-0333">Golgi apparatus</keyword>
<dbReference type="GO" id="GO:0051701">
    <property type="term" value="P:biological process involved in interaction with host"/>
    <property type="evidence" value="ECO:0007669"/>
    <property type="project" value="UniProtKB-ARBA"/>
</dbReference>
<feature type="compositionally biased region" description="Basic and acidic residues" evidence="25">
    <location>
        <begin position="1313"/>
        <end position="1325"/>
    </location>
</feature>
<evidence type="ECO:0000256" key="24">
    <source>
        <dbReference type="PROSITE-ProRule" id="PRU00042"/>
    </source>
</evidence>
<dbReference type="FunFam" id="3.30.160.60:FF:000606">
    <property type="entry name" value="C2H2 transcription factor, putative"/>
    <property type="match status" value="1"/>
</dbReference>
<evidence type="ECO:0000256" key="2">
    <source>
        <dbReference type="ARBA" id="ARBA00004255"/>
    </source>
</evidence>
<sequence length="1640" mass="177907">MADRKKRDRYAAGTGYQFGANTQEAQANAPPSVAPGYGAPAPLYGAPSPGYGAPAAAAPGYGAPSPGYGAPAPYGQPAPQDPNALNQQFGQMNLGPGQVAPQAQQPVAAPQQNQLFPSDLIAQPFHVSELYNPPPPINLPPNAAATPSEFANESSKYVRCTLNTIPTNHNLLKKSKLPFALVISPYASLHDSEDPVPVVQDQIISRCRRCRAYINPFVSFLDHGHRWRCNMCNLTNDVPQAFDWDATKQKSVDRWQRPELNYAVTEFLAPQEYMVRPPQPLCYYIILDCTQGAVNSGLLAVVSRVIKEALGRIPNADGRTRIGFMAVDNGLHFFGIPPDNSESNEPQQLVVSDLDEPYLPMPSDLLVSLSQCRNNIETFLDRLPAMFQNTHVPGFALGSALRSAHKLISPLGGKLTVIAASLPNVGHAALSPREDKSLLGTGKEGSLLQPANNWYKSFAVECSKNQVSVDMFLFSSAYQDVATLSNLPRFTAGQTYFYPGWNAARQEDVVKIATELADYLSAEIGLEAVLRVRATTGLRMSAFYGNFFNRSSDLCAFPAYPRDQAVVIEVAIDETISRPFACLQAAVLHTTCSGQRRIRVLTLAVPTTENLATVYASADAQAITTYFSHKAVERALSSGLDAARDALQAKIIEILSTYRKELAGGSMGGGGLQLPQNLRALPVLFLGLIKNVGLRKSAQIPSDLRSAALDLLSTLPLRLLMQYIYPSFYSLHDMPDDAGVPEPTTGQITMPPSLNLSSAAIVPYGLYLIDDGVNQFLWVGRDAVPALLADVFGVEDRTQLKQGKASLPVLDNEYSERVRAVVEKSRDHKSKGVGSITLPTLYIVKEDGEPSLKLWAQTLLVEDRADQGESIIQWISKLREKAVRGGIYFRRLAALSSNMSTFQAVNTTLPVPEPPQARPGDETTPTTPRPNSTFFAEPKPVDEVRADDPSAKTPTRNTFTGGLAAQRPLPTSPFVPARELSETPSASNKSEQSREDAQRSTQDVQMGEGDDDKDGSDNESATSDTNRPSKKKKGQRFFCTDFPPCNLSFTRSEHLARHIRKHTGERPFQCHCSRRFSRLDNLRQHAQTVHVNEDIPSESLAATGTRFQRQIRTDRVRPPGNRSRANTLGSTGGHSRGHSRNLSASSITSTMSSVSVAQSPDVRRRPPPLAMASDGGASARARLSLTTANAYDPPMMGSPGPVEYDTPSNAPTTPTSATFSTAAGSPARFGSGMQSPATSSSRPVSWAGPPPPPPAAAARRQSISSNANANPFTGPPGQGPPTYITPLQSTAAPAYSIQSSAYASPATSQFSEPKPDSAMDADWRRRTWHPGSYSGPRPATSGLGYHQTPDAPRPLYTSQPAASQTTRLPGIESFDHAPPPPTLPRRQPSPMQVDAPTRPLTYHAPREPPPNRGHHKRTSISWEIDRLNIAGPGSQREQWSQQYPGSASRTSAARPTTAPHGYFSRQPANLQPIQIPSLGSSPRTSQEQPETPRKNKRQAWYNGPLSQTQRAMQRTSPEDSSSSEGVPTPGTMIDYHPAIVHSNGYVEAPVVIEDHKTAPPASIMERPHPLHSQPHQHYHSHSLSSSSSGYRPQREPSERGPVTFGTSHPQPNNSNDMRRLEALVAVATGEQQAAAVEHRP</sequence>
<evidence type="ECO:0000256" key="18">
    <source>
        <dbReference type="ARBA" id="ARBA00023034"/>
    </source>
</evidence>
<dbReference type="Pfam" id="PF08033">
    <property type="entry name" value="Sec23_BS"/>
    <property type="match status" value="1"/>
</dbReference>
<dbReference type="GO" id="GO:0070971">
    <property type="term" value="C:endoplasmic reticulum exit site"/>
    <property type="evidence" value="ECO:0007669"/>
    <property type="project" value="TreeGrafter"/>
</dbReference>
<evidence type="ECO:0000256" key="22">
    <source>
        <dbReference type="ARBA" id="ARBA00023329"/>
    </source>
</evidence>
<dbReference type="GO" id="GO:0008270">
    <property type="term" value="F:zinc ion binding"/>
    <property type="evidence" value="ECO:0007669"/>
    <property type="project" value="UniProtKB-KW"/>
</dbReference>
<dbReference type="Pfam" id="PF04815">
    <property type="entry name" value="Sec23_helical"/>
    <property type="match status" value="1"/>
</dbReference>
<organism evidence="27 28">
    <name type="scientific">Curvularia clavata</name>
    <dbReference type="NCBI Taxonomy" id="95742"/>
    <lineage>
        <taxon>Eukaryota</taxon>
        <taxon>Fungi</taxon>
        <taxon>Dikarya</taxon>
        <taxon>Ascomycota</taxon>
        <taxon>Pezizomycotina</taxon>
        <taxon>Dothideomycetes</taxon>
        <taxon>Pleosporomycetidae</taxon>
        <taxon>Pleosporales</taxon>
        <taxon>Pleosporineae</taxon>
        <taxon>Pleosporaceae</taxon>
        <taxon>Curvularia</taxon>
    </lineage>
</organism>
<dbReference type="GO" id="GO:0090110">
    <property type="term" value="P:COPII-coated vesicle cargo loading"/>
    <property type="evidence" value="ECO:0007669"/>
    <property type="project" value="TreeGrafter"/>
</dbReference>
<evidence type="ECO:0000256" key="13">
    <source>
        <dbReference type="ARBA" id="ARBA00022824"/>
    </source>
</evidence>
<dbReference type="GO" id="GO:0030127">
    <property type="term" value="C:COPII vesicle coat"/>
    <property type="evidence" value="ECO:0007669"/>
    <property type="project" value="InterPro"/>
</dbReference>
<feature type="compositionally biased region" description="Polar residues" evidence="25">
    <location>
        <begin position="1604"/>
        <end position="1615"/>
    </location>
</feature>
<keyword evidence="16" id="KW-0653">Protein transport</keyword>
<feature type="compositionally biased region" description="Basic and acidic residues" evidence="25">
    <location>
        <begin position="939"/>
        <end position="950"/>
    </location>
</feature>
<evidence type="ECO:0000256" key="10">
    <source>
        <dbReference type="ARBA" id="ARBA00022723"/>
    </source>
</evidence>
<dbReference type="InterPro" id="IPR036465">
    <property type="entry name" value="vWFA_dom_sf"/>
</dbReference>
<dbReference type="Proteomes" id="UP001056012">
    <property type="component" value="Chromosome 2"/>
</dbReference>
<dbReference type="GO" id="GO:0000149">
    <property type="term" value="F:SNARE binding"/>
    <property type="evidence" value="ECO:0007669"/>
    <property type="project" value="TreeGrafter"/>
</dbReference>
<dbReference type="Gene3D" id="3.40.50.410">
    <property type="entry name" value="von Willebrand factor, type A domain"/>
    <property type="match status" value="1"/>
</dbReference>
<keyword evidence="9" id="KW-0963">Cytoplasm</keyword>
<keyword evidence="17" id="KW-0805">Transcription regulation</keyword>
<evidence type="ECO:0000256" key="17">
    <source>
        <dbReference type="ARBA" id="ARBA00023015"/>
    </source>
</evidence>
<evidence type="ECO:0000256" key="6">
    <source>
        <dbReference type="ARBA" id="ARBA00013453"/>
    </source>
</evidence>
<feature type="compositionally biased region" description="Polar residues" evidence="25">
    <location>
        <begin position="1435"/>
        <end position="1445"/>
    </location>
</feature>
<keyword evidence="19" id="KW-0472">Membrane</keyword>
<evidence type="ECO:0000256" key="5">
    <source>
        <dbReference type="ARBA" id="ARBA00008334"/>
    </source>
</evidence>
<dbReference type="EMBL" id="CP089275">
    <property type="protein sequence ID" value="USP75232.1"/>
    <property type="molecule type" value="Genomic_DNA"/>
</dbReference>
<comment type="similarity">
    <text evidence="5">Belongs to the SEC23/SEC24 family. SEC24 subfamily.</text>
</comment>
<feature type="compositionally biased region" description="Polar residues" evidence="25">
    <location>
        <begin position="1466"/>
        <end position="1489"/>
    </location>
</feature>
<evidence type="ECO:0000256" key="4">
    <source>
        <dbReference type="ARBA" id="ARBA00004397"/>
    </source>
</evidence>
<dbReference type="PROSITE" id="PS50157">
    <property type="entry name" value="ZINC_FINGER_C2H2_2"/>
    <property type="match status" value="2"/>
</dbReference>
<keyword evidence="28" id="KW-1185">Reference proteome</keyword>
<evidence type="ECO:0000256" key="21">
    <source>
        <dbReference type="ARBA" id="ARBA00023242"/>
    </source>
</evidence>
<dbReference type="Gene3D" id="2.60.40.1670">
    <property type="entry name" value="beta-sandwich domain of Sec23/24"/>
    <property type="match status" value="1"/>
</dbReference>
<dbReference type="GO" id="GO:0006886">
    <property type="term" value="P:intracellular protein transport"/>
    <property type="evidence" value="ECO:0007669"/>
    <property type="project" value="InterPro"/>
</dbReference>
<name>A0A9Q9DQ48_CURCL</name>
<dbReference type="Gene3D" id="3.30.160.60">
    <property type="entry name" value="Classic Zinc Finger"/>
    <property type="match status" value="2"/>
</dbReference>
<feature type="compositionally biased region" description="Polar residues" evidence="25">
    <location>
        <begin position="1504"/>
        <end position="1525"/>
    </location>
</feature>
<keyword evidence="14" id="KW-0862">Zinc</keyword>
<feature type="compositionally biased region" description="Low complexity" evidence="25">
    <location>
        <begin position="95"/>
        <end position="109"/>
    </location>
</feature>
<evidence type="ECO:0000256" key="9">
    <source>
        <dbReference type="ARBA" id="ARBA00022490"/>
    </source>
</evidence>
<keyword evidence="20" id="KW-0804">Transcription</keyword>
<evidence type="ECO:0000256" key="14">
    <source>
        <dbReference type="ARBA" id="ARBA00022833"/>
    </source>
</evidence>
<dbReference type="Pfam" id="PF00626">
    <property type="entry name" value="Gelsolin"/>
    <property type="match status" value="1"/>
</dbReference>
<feature type="domain" description="C2H2-type" evidence="26">
    <location>
        <begin position="1068"/>
        <end position="1095"/>
    </location>
</feature>
<feature type="region of interest" description="Disordered" evidence="25">
    <location>
        <begin position="1"/>
        <end position="109"/>
    </location>
</feature>
<dbReference type="Pfam" id="PF04810">
    <property type="entry name" value="zf-Sec23_Sec24"/>
    <property type="match status" value="1"/>
</dbReference>
<dbReference type="OrthoDB" id="49016at2759"/>
<dbReference type="InterPro" id="IPR006896">
    <property type="entry name" value="Sec23/24_trunk_dom"/>
</dbReference>
<dbReference type="InterPro" id="IPR036175">
    <property type="entry name" value="Sec23/24_helical_dom_sf"/>
</dbReference>
<keyword evidence="22" id="KW-0968">Cytoplasmic vesicle</keyword>
<dbReference type="SUPFAM" id="SSF82754">
    <property type="entry name" value="C-terminal, gelsolin-like domain of Sec23/24"/>
    <property type="match status" value="1"/>
</dbReference>
<feature type="compositionally biased region" description="Polar residues" evidence="25">
    <location>
        <begin position="1287"/>
        <end position="1311"/>
    </location>
</feature>
<comment type="subcellular location">
    <subcellularLocation>
        <location evidence="3">Cytoplasmic vesicle</location>
        <location evidence="3">COPII-coated vesicle membrane</location>
        <topology evidence="3">Peripheral membrane protein</topology>
        <orientation evidence="3">Cytoplasmic side</orientation>
    </subcellularLocation>
    <subcellularLocation>
        <location evidence="4">Endoplasmic reticulum membrane</location>
        <topology evidence="4">Peripheral membrane protein</topology>
        <orientation evidence="4">Cytoplasmic side</orientation>
    </subcellularLocation>
    <subcellularLocation>
        <location evidence="2">Golgi apparatus membrane</location>
        <topology evidence="2">Peripheral membrane protein</topology>
        <orientation evidence="2">Cytoplasmic side</orientation>
    </subcellularLocation>
    <subcellularLocation>
        <location evidence="1">Nucleus</location>
    </subcellularLocation>
</comment>
<dbReference type="Gene3D" id="3.40.20.10">
    <property type="entry name" value="Severin"/>
    <property type="match status" value="1"/>
</dbReference>
<feature type="region of interest" description="Disordered" evidence="25">
    <location>
        <begin position="907"/>
        <end position="1037"/>
    </location>
</feature>
<dbReference type="GO" id="GO:0000139">
    <property type="term" value="C:Golgi membrane"/>
    <property type="evidence" value="ECO:0007669"/>
    <property type="project" value="UniProtKB-SubCell"/>
</dbReference>
<feature type="compositionally biased region" description="Low complexity" evidence="25">
    <location>
        <begin position="1256"/>
        <end position="1272"/>
    </location>
</feature>
<evidence type="ECO:0000256" key="15">
    <source>
        <dbReference type="ARBA" id="ARBA00022892"/>
    </source>
</evidence>
<feature type="compositionally biased region" description="Polar residues" evidence="25">
    <location>
        <begin position="923"/>
        <end position="934"/>
    </location>
</feature>
<dbReference type="InterPro" id="IPR036236">
    <property type="entry name" value="Znf_C2H2_sf"/>
</dbReference>
<dbReference type="PANTHER" id="PTHR13803:SF39">
    <property type="entry name" value="SECRETORY 24AB, ISOFORM A"/>
    <property type="match status" value="1"/>
</dbReference>
<dbReference type="Gene3D" id="2.30.30.380">
    <property type="entry name" value="Zn-finger domain of Sec23/24"/>
    <property type="match status" value="1"/>
</dbReference>
<comment type="function">
    <text evidence="23">Component of the coat protein complex II (COPII) which promotes the formation of transport vesicles from the endoplasmic reticulum (ER). The coat has two main functions, the physical deformation of the endoplasmic reticulum membrane into vesicles and the selection of cargo molecules.</text>
</comment>
<feature type="compositionally biased region" description="Low complexity" evidence="25">
    <location>
        <begin position="34"/>
        <end position="73"/>
    </location>
</feature>
<dbReference type="InterPro" id="IPR050550">
    <property type="entry name" value="SEC23_SEC24_subfamily"/>
</dbReference>
<dbReference type="InterPro" id="IPR041742">
    <property type="entry name" value="Sec24-like_trunk_dom"/>
</dbReference>
<evidence type="ECO:0000256" key="8">
    <source>
        <dbReference type="ARBA" id="ARBA00022448"/>
    </source>
</evidence>
<keyword evidence="8" id="KW-0813">Transport</keyword>
<keyword evidence="11" id="KW-0677">Repeat</keyword>
<evidence type="ECO:0000256" key="20">
    <source>
        <dbReference type="ARBA" id="ARBA00023163"/>
    </source>
</evidence>
<dbReference type="FunFam" id="3.30.160.60:FF:000758">
    <property type="entry name" value="C2H2 transcription factor, putative"/>
    <property type="match status" value="1"/>
</dbReference>
<dbReference type="SUPFAM" id="SSF81995">
    <property type="entry name" value="beta-sandwich domain of Sec23/24"/>
    <property type="match status" value="1"/>
</dbReference>
<proteinExistence type="inferred from homology"/>
<dbReference type="InterPro" id="IPR006895">
    <property type="entry name" value="Znf_Sec23_Sec24"/>
</dbReference>
<dbReference type="CDD" id="cd01479">
    <property type="entry name" value="Sec24-like"/>
    <property type="match status" value="1"/>
</dbReference>
<evidence type="ECO:0000256" key="25">
    <source>
        <dbReference type="SAM" id="MobiDB-lite"/>
    </source>
</evidence>
<evidence type="ECO:0000256" key="12">
    <source>
        <dbReference type="ARBA" id="ARBA00022771"/>
    </source>
</evidence>
<evidence type="ECO:0000259" key="26">
    <source>
        <dbReference type="PROSITE" id="PS50157"/>
    </source>
</evidence>
<dbReference type="SUPFAM" id="SSF53300">
    <property type="entry name" value="vWA-like"/>
    <property type="match status" value="1"/>
</dbReference>
<evidence type="ECO:0000313" key="27">
    <source>
        <dbReference type="EMBL" id="USP75232.1"/>
    </source>
</evidence>
<evidence type="ECO:0000256" key="1">
    <source>
        <dbReference type="ARBA" id="ARBA00004123"/>
    </source>
</evidence>
<feature type="compositionally biased region" description="Low complexity" evidence="25">
    <location>
        <begin position="1206"/>
        <end position="1227"/>
    </location>
</feature>
<evidence type="ECO:0000256" key="16">
    <source>
        <dbReference type="ARBA" id="ARBA00022927"/>
    </source>
</evidence>
<dbReference type="Pfam" id="PF04811">
    <property type="entry name" value="Sec23_trunk"/>
    <property type="match status" value="1"/>
</dbReference>
<feature type="compositionally biased region" description="Low complexity" evidence="25">
    <location>
        <begin position="1143"/>
        <end position="1157"/>
    </location>
</feature>
<dbReference type="InterPro" id="IPR006900">
    <property type="entry name" value="Sec23/24_helical_dom"/>
</dbReference>
<dbReference type="InterPro" id="IPR013087">
    <property type="entry name" value="Znf_C2H2_type"/>
</dbReference>
<evidence type="ECO:0000256" key="19">
    <source>
        <dbReference type="ARBA" id="ARBA00023136"/>
    </source>
</evidence>
<keyword evidence="10" id="KW-0479">Metal-binding</keyword>
<dbReference type="PANTHER" id="PTHR13803">
    <property type="entry name" value="SEC24-RELATED PROTEIN"/>
    <property type="match status" value="1"/>
</dbReference>
<dbReference type="SUPFAM" id="SSF82919">
    <property type="entry name" value="Zn-finger domain of Sec23/24"/>
    <property type="match status" value="1"/>
</dbReference>
<keyword evidence="13" id="KW-0256">Endoplasmic reticulum</keyword>
<feature type="region of interest" description="Disordered" evidence="25">
    <location>
        <begin position="1560"/>
        <end position="1640"/>
    </location>
</feature>
<protein>
    <recommendedName>
        <fullName evidence="7">Protein transport protein SEC24</fullName>
    </recommendedName>
    <alternativeName>
        <fullName evidence="6">Protein transport protein sec24</fullName>
    </alternativeName>
</protein>
<feature type="domain" description="C2H2-type" evidence="26">
    <location>
        <begin position="1037"/>
        <end position="1067"/>
    </location>
</feature>
<dbReference type="GO" id="GO:0005789">
    <property type="term" value="C:endoplasmic reticulum membrane"/>
    <property type="evidence" value="ECO:0007669"/>
    <property type="project" value="UniProtKB-SubCell"/>
</dbReference>
<feature type="compositionally biased region" description="Low complexity" evidence="25">
    <location>
        <begin position="1446"/>
        <end position="1459"/>
    </location>
</feature>
<keyword evidence="21" id="KW-0539">Nucleus</keyword>
<evidence type="ECO:0000313" key="28">
    <source>
        <dbReference type="Proteomes" id="UP001056012"/>
    </source>
</evidence>
<dbReference type="InterPro" id="IPR036174">
    <property type="entry name" value="Znf_Sec23_Sec24_sf"/>
</dbReference>
<dbReference type="VEuPathDB" id="FungiDB:yc1106_02506"/>
<evidence type="ECO:0000256" key="7">
    <source>
        <dbReference type="ARBA" id="ARBA00021213"/>
    </source>
</evidence>
<evidence type="ECO:0000256" key="11">
    <source>
        <dbReference type="ARBA" id="ARBA00022737"/>
    </source>
</evidence>
<feature type="compositionally biased region" description="Polar residues" evidence="25">
    <location>
        <begin position="1100"/>
        <end position="1110"/>
    </location>
</feature>
<dbReference type="Gene3D" id="1.20.120.730">
    <property type="entry name" value="Sec23/Sec24 helical domain"/>
    <property type="match status" value="1"/>
</dbReference>
<dbReference type="InterPro" id="IPR012990">
    <property type="entry name" value="Beta-sandwich_Sec23_24"/>
</dbReference>
<keyword evidence="15" id="KW-0931">ER-Golgi transport</keyword>
<feature type="compositionally biased region" description="Polar residues" evidence="25">
    <location>
        <begin position="1356"/>
        <end position="1367"/>
    </location>
</feature>
<dbReference type="InterPro" id="IPR036180">
    <property type="entry name" value="Gelsolin-like_dom_sf"/>
</dbReference>
<reference evidence="27" key="1">
    <citation type="submission" date="2021-12" db="EMBL/GenBank/DDBJ databases">
        <title>Curvularia clavata genome.</title>
        <authorList>
            <person name="Cao Y."/>
        </authorList>
    </citation>
    <scope>NUCLEOTIDE SEQUENCE</scope>
    <source>
        <strain evidence="27">Yc1106</strain>
    </source>
</reference>
<dbReference type="GO" id="GO:0005634">
    <property type="term" value="C:nucleus"/>
    <property type="evidence" value="ECO:0007669"/>
    <property type="project" value="UniProtKB-SubCell"/>
</dbReference>
<evidence type="ECO:0000256" key="3">
    <source>
        <dbReference type="ARBA" id="ARBA00004299"/>
    </source>
</evidence>
<dbReference type="SUPFAM" id="SSF57667">
    <property type="entry name" value="beta-beta-alpha zinc fingers"/>
    <property type="match status" value="1"/>
</dbReference>
<accession>A0A9Q9DQ48</accession>
<gene>
    <name evidence="27" type="ORF">yc1106_02506</name>
</gene>
<feature type="region of interest" description="Disordered" evidence="25">
    <location>
        <begin position="1096"/>
        <end position="1535"/>
    </location>
</feature>
<dbReference type="InterPro" id="IPR029006">
    <property type="entry name" value="ADF-H/Gelsolin-like_dom_sf"/>
</dbReference>
<keyword evidence="12 24" id="KW-0863">Zinc-finger</keyword>
<dbReference type="SUPFAM" id="SSF81811">
    <property type="entry name" value="Helical domain of Sec23/24"/>
    <property type="match status" value="1"/>
</dbReference>